<organism evidence="2 3">
    <name type="scientific">Eragrostis curvula</name>
    <name type="common">weeping love grass</name>
    <dbReference type="NCBI Taxonomy" id="38414"/>
    <lineage>
        <taxon>Eukaryota</taxon>
        <taxon>Viridiplantae</taxon>
        <taxon>Streptophyta</taxon>
        <taxon>Embryophyta</taxon>
        <taxon>Tracheophyta</taxon>
        <taxon>Spermatophyta</taxon>
        <taxon>Magnoliopsida</taxon>
        <taxon>Liliopsida</taxon>
        <taxon>Poales</taxon>
        <taxon>Poaceae</taxon>
        <taxon>PACMAD clade</taxon>
        <taxon>Chloridoideae</taxon>
        <taxon>Eragrostideae</taxon>
        <taxon>Eragrostidinae</taxon>
        <taxon>Eragrostis</taxon>
    </lineage>
</organism>
<reference evidence="2 3" key="1">
    <citation type="journal article" date="2019" name="Sci. Rep.">
        <title>A high-quality genome of Eragrostis curvula grass provides insights into Poaceae evolution and supports new strategies to enhance forage quality.</title>
        <authorList>
            <person name="Carballo J."/>
            <person name="Santos B.A.C.M."/>
            <person name="Zappacosta D."/>
            <person name="Garbus I."/>
            <person name="Selva J.P."/>
            <person name="Gallo C.A."/>
            <person name="Diaz A."/>
            <person name="Albertini E."/>
            <person name="Caccamo M."/>
            <person name="Echenique V."/>
        </authorList>
    </citation>
    <scope>NUCLEOTIDE SEQUENCE [LARGE SCALE GENOMIC DNA]</scope>
    <source>
        <strain evidence="3">cv. Victoria</strain>
        <tissue evidence="2">Leaf</tissue>
    </source>
</reference>
<accession>A0A5J9VMZ8</accession>
<feature type="non-terminal residue" evidence="2">
    <location>
        <position position="1"/>
    </location>
</feature>
<dbReference type="PANTHER" id="PTHR37216:SF1">
    <property type="entry name" value="EXPRESSED PROTEIN"/>
    <property type="match status" value="1"/>
</dbReference>
<feature type="compositionally biased region" description="Basic and acidic residues" evidence="1">
    <location>
        <begin position="80"/>
        <end position="90"/>
    </location>
</feature>
<proteinExistence type="predicted"/>
<evidence type="ECO:0000313" key="3">
    <source>
        <dbReference type="Proteomes" id="UP000324897"/>
    </source>
</evidence>
<keyword evidence="3" id="KW-1185">Reference proteome</keyword>
<feature type="region of interest" description="Disordered" evidence="1">
    <location>
        <begin position="68"/>
        <end position="112"/>
    </location>
</feature>
<name>A0A5J9VMZ8_9POAL</name>
<gene>
    <name evidence="2" type="ORF">EJB05_18762</name>
</gene>
<feature type="compositionally biased region" description="Basic and acidic residues" evidence="1">
    <location>
        <begin position="103"/>
        <end position="112"/>
    </location>
</feature>
<evidence type="ECO:0000256" key="1">
    <source>
        <dbReference type="SAM" id="MobiDB-lite"/>
    </source>
</evidence>
<sequence>MRPMVTEQWAPATLQSTVSYNVVIHHQGRIACILSLDGMITWAWGQDAGNGLLDEECLVKIVRAGNWGKGRRSGSCISRMEQDTTQEKQVGDQSQAPLNGEEAEPKGPKPDDARKLIQFMETHYDKFVSGVQSFDEFYHAIFELIEMFCEERGQFQYKIPERKTLLDAYEAKLFVLPENLALPPTLSDLKHHKSQGELKKEEFVAITRDVVGVNSFTFGKAAAEFAMFLFGAPLCAVVAKRILPGLGWLSDDVVIPLATSGSVAYLIKTKRL</sequence>
<dbReference type="AlphaFoldDB" id="A0A5J9VMZ8"/>
<dbReference type="Pfam" id="PF25284">
    <property type="entry name" value="DUF7874"/>
    <property type="match status" value="1"/>
</dbReference>
<dbReference type="Proteomes" id="UP000324897">
    <property type="component" value="Unassembled WGS sequence"/>
</dbReference>
<dbReference type="EMBL" id="RWGY01000009">
    <property type="protein sequence ID" value="TVU36814.1"/>
    <property type="molecule type" value="Genomic_DNA"/>
</dbReference>
<dbReference type="OrthoDB" id="785636at2759"/>
<dbReference type="Gramene" id="TVU36814">
    <property type="protein sequence ID" value="TVU36814"/>
    <property type="gene ID" value="EJB05_18762"/>
</dbReference>
<protein>
    <submittedName>
        <fullName evidence="2">Uncharacterized protein</fullName>
    </submittedName>
</protein>
<comment type="caution">
    <text evidence="2">The sequence shown here is derived from an EMBL/GenBank/DDBJ whole genome shotgun (WGS) entry which is preliminary data.</text>
</comment>
<evidence type="ECO:0000313" key="2">
    <source>
        <dbReference type="EMBL" id="TVU36814.1"/>
    </source>
</evidence>
<dbReference type="PANTHER" id="PTHR37216">
    <property type="entry name" value="EXPRESSED PROTEIN"/>
    <property type="match status" value="1"/>
</dbReference>
<dbReference type="InterPro" id="IPR057196">
    <property type="entry name" value="DUF7874"/>
</dbReference>